<proteinExistence type="inferred from homology"/>
<keyword evidence="5" id="KW-0378">Hydrolase</keyword>
<sequence length="257" mass="26842">MPWRLCSVRFGARGGRTPKGLMNGIHGLVFDKDGTLFDFRATWGGWSRRMLEELSGGSDGLVRTLGEAIGYDLETGSFAPDSPIIAHTAPEIAAHLLPHLPGADGAVLVARMNALAGETDLVPAAPLVPLFEALTERGLRLGLATNDSAAPAAAHLRMAGIAQFFHFIAGFDSGHGAKPDPGPLLAFAEATGLDPARVAMVGDSRHDLVAGRAAGMRTVAVLTGIAEADELAPFADVVLPDIGHLPGWIDTQEMAET</sequence>
<keyword evidence="6" id="KW-1185">Reference proteome</keyword>
<dbReference type="EC" id="3.1.3.18" evidence="4"/>
<dbReference type="InterPro" id="IPR023214">
    <property type="entry name" value="HAD_sf"/>
</dbReference>
<reference evidence="5 6" key="1">
    <citation type="submission" date="2018-03" db="EMBL/GenBank/DDBJ databases">
        <authorList>
            <person name="Keele B.F."/>
        </authorList>
    </citation>
    <scope>NUCLEOTIDE SEQUENCE [LARGE SCALE GENOMIC DNA]</scope>
    <source>
        <strain evidence="5 6">CECT 8626</strain>
    </source>
</reference>
<dbReference type="InterPro" id="IPR023198">
    <property type="entry name" value="PGP-like_dom2"/>
</dbReference>
<dbReference type="SFLD" id="SFLDG01129">
    <property type="entry name" value="C1.5:_HAD__Beta-PGM__Phosphata"/>
    <property type="match status" value="1"/>
</dbReference>
<dbReference type="GO" id="GO:0006281">
    <property type="term" value="P:DNA repair"/>
    <property type="evidence" value="ECO:0007669"/>
    <property type="project" value="TreeGrafter"/>
</dbReference>
<gene>
    <name evidence="5" type="primary">ppaX_2</name>
    <name evidence="5" type="ORF">DEA8626_00702</name>
</gene>
<dbReference type="NCBIfam" id="TIGR01549">
    <property type="entry name" value="HAD-SF-IA-v1"/>
    <property type="match status" value="1"/>
</dbReference>
<dbReference type="GO" id="GO:0005829">
    <property type="term" value="C:cytosol"/>
    <property type="evidence" value="ECO:0007669"/>
    <property type="project" value="TreeGrafter"/>
</dbReference>
<evidence type="ECO:0000313" key="6">
    <source>
        <dbReference type="Proteomes" id="UP000244924"/>
    </source>
</evidence>
<dbReference type="InterPro" id="IPR036412">
    <property type="entry name" value="HAD-like_sf"/>
</dbReference>
<dbReference type="AlphaFoldDB" id="A0A2R8B3J1"/>
<organism evidence="5 6">
    <name type="scientific">Albidovulum aquaemixtae</name>
    <dbReference type="NCBI Taxonomy" id="1542388"/>
    <lineage>
        <taxon>Bacteria</taxon>
        <taxon>Pseudomonadati</taxon>
        <taxon>Pseudomonadota</taxon>
        <taxon>Alphaproteobacteria</taxon>
        <taxon>Rhodobacterales</taxon>
        <taxon>Paracoccaceae</taxon>
        <taxon>Albidovulum</taxon>
    </lineage>
</organism>
<name>A0A2R8B3J1_9RHOB</name>
<accession>A0A2R8B3J1</accession>
<evidence type="ECO:0000256" key="3">
    <source>
        <dbReference type="ARBA" id="ARBA00006171"/>
    </source>
</evidence>
<dbReference type="EMBL" id="OMOQ01000001">
    <property type="protein sequence ID" value="SPH17186.1"/>
    <property type="molecule type" value="Genomic_DNA"/>
</dbReference>
<dbReference type="Gene3D" id="3.40.50.1000">
    <property type="entry name" value="HAD superfamily/HAD-like"/>
    <property type="match status" value="1"/>
</dbReference>
<dbReference type="InterPro" id="IPR050155">
    <property type="entry name" value="HAD-like_hydrolase_sf"/>
</dbReference>
<dbReference type="PANTHER" id="PTHR43434:SF1">
    <property type="entry name" value="PHOSPHOGLYCOLATE PHOSPHATASE"/>
    <property type="match status" value="1"/>
</dbReference>
<dbReference type="PANTHER" id="PTHR43434">
    <property type="entry name" value="PHOSPHOGLYCOLATE PHOSPHATASE"/>
    <property type="match status" value="1"/>
</dbReference>
<evidence type="ECO:0000313" key="5">
    <source>
        <dbReference type="EMBL" id="SPH17186.1"/>
    </source>
</evidence>
<comment type="pathway">
    <text evidence="2">Organic acid metabolism; glycolate biosynthesis; glycolate from 2-phosphoglycolate: step 1/1.</text>
</comment>
<comment type="similarity">
    <text evidence="3">Belongs to the HAD-like hydrolase superfamily. CbbY/CbbZ/Gph/YieH family.</text>
</comment>
<dbReference type="InterPro" id="IPR006439">
    <property type="entry name" value="HAD-SF_hydro_IA"/>
</dbReference>
<dbReference type="Gene3D" id="1.10.150.240">
    <property type="entry name" value="Putative phosphatase, domain 2"/>
    <property type="match status" value="1"/>
</dbReference>
<protein>
    <recommendedName>
        <fullName evidence="4">phosphoglycolate phosphatase</fullName>
        <ecNumber evidence="4">3.1.3.18</ecNumber>
    </recommendedName>
</protein>
<comment type="catalytic activity">
    <reaction evidence="1">
        <text>2-phosphoglycolate + H2O = glycolate + phosphate</text>
        <dbReference type="Rhea" id="RHEA:14369"/>
        <dbReference type="ChEBI" id="CHEBI:15377"/>
        <dbReference type="ChEBI" id="CHEBI:29805"/>
        <dbReference type="ChEBI" id="CHEBI:43474"/>
        <dbReference type="ChEBI" id="CHEBI:58033"/>
        <dbReference type="EC" id="3.1.3.18"/>
    </reaction>
</comment>
<dbReference type="Pfam" id="PF00702">
    <property type="entry name" value="Hydrolase"/>
    <property type="match status" value="1"/>
</dbReference>
<evidence type="ECO:0000256" key="1">
    <source>
        <dbReference type="ARBA" id="ARBA00000830"/>
    </source>
</evidence>
<dbReference type="GO" id="GO:0008967">
    <property type="term" value="F:phosphoglycolate phosphatase activity"/>
    <property type="evidence" value="ECO:0007669"/>
    <property type="project" value="UniProtKB-EC"/>
</dbReference>
<dbReference type="SUPFAM" id="SSF56784">
    <property type="entry name" value="HAD-like"/>
    <property type="match status" value="1"/>
</dbReference>
<evidence type="ECO:0000256" key="4">
    <source>
        <dbReference type="ARBA" id="ARBA00013078"/>
    </source>
</evidence>
<dbReference type="SFLD" id="SFLDS00003">
    <property type="entry name" value="Haloacid_Dehalogenase"/>
    <property type="match status" value="1"/>
</dbReference>
<evidence type="ECO:0000256" key="2">
    <source>
        <dbReference type="ARBA" id="ARBA00004818"/>
    </source>
</evidence>
<dbReference type="Proteomes" id="UP000244924">
    <property type="component" value="Unassembled WGS sequence"/>
</dbReference>